<dbReference type="FunFam" id="3.30.70.330:FF:000105">
    <property type="entry name" value="HIV Tat-specific factor 1 homolog"/>
    <property type="match status" value="1"/>
</dbReference>
<dbReference type="InterPro" id="IPR012677">
    <property type="entry name" value="Nucleotide-bd_a/b_plait_sf"/>
</dbReference>
<evidence type="ECO:0000256" key="1">
    <source>
        <dbReference type="ARBA" id="ARBA00007747"/>
    </source>
</evidence>
<evidence type="ECO:0000256" key="3">
    <source>
        <dbReference type="ARBA" id="ARBA00022737"/>
    </source>
</evidence>
<sequence>MLLDLKEEVQESCSKYGTVKKVVVYDNNPEGVVTVTFETTLCSDMAVKMLNGRIVDGRRFVILLPHSSGSKWTNAPQVQHM</sequence>
<evidence type="ECO:0000256" key="2">
    <source>
        <dbReference type="ARBA" id="ARBA00022664"/>
    </source>
</evidence>
<dbReference type="PANTHER" id="PTHR15608:SF0">
    <property type="entry name" value="HIV TAT-SPECIFIC FACTOR 1"/>
    <property type="match status" value="1"/>
</dbReference>
<dbReference type="GO" id="GO:0000398">
    <property type="term" value="P:mRNA splicing, via spliceosome"/>
    <property type="evidence" value="ECO:0007669"/>
    <property type="project" value="UniProtKB-ARBA"/>
</dbReference>
<organism evidence="7">
    <name type="scientific">Heligmosomoides polygyrus</name>
    <name type="common">Parasitic roundworm</name>
    <dbReference type="NCBI Taxonomy" id="6339"/>
    <lineage>
        <taxon>Eukaryota</taxon>
        <taxon>Metazoa</taxon>
        <taxon>Ecdysozoa</taxon>
        <taxon>Nematoda</taxon>
        <taxon>Chromadorea</taxon>
        <taxon>Rhabditida</taxon>
        <taxon>Rhabditina</taxon>
        <taxon>Rhabditomorpha</taxon>
        <taxon>Strongyloidea</taxon>
        <taxon>Heligmosomidae</taxon>
        <taxon>Heligmosomoides</taxon>
    </lineage>
</organism>
<protein>
    <recommendedName>
        <fullName evidence="6">RRM domain-containing protein</fullName>
    </recommendedName>
</protein>
<keyword evidence="4" id="KW-0694">RNA-binding</keyword>
<proteinExistence type="inferred from homology"/>
<dbReference type="SUPFAM" id="SSF54928">
    <property type="entry name" value="RNA-binding domain, RBD"/>
    <property type="match status" value="1"/>
</dbReference>
<feature type="domain" description="RRM" evidence="6">
    <location>
        <begin position="6"/>
        <end position="59"/>
    </location>
</feature>
<dbReference type="InterPro" id="IPR035979">
    <property type="entry name" value="RBD_domain_sf"/>
</dbReference>
<name>A0A3P8BQN0_HELPZ</name>
<dbReference type="InterPro" id="IPR034393">
    <property type="entry name" value="TatSF1-like"/>
</dbReference>
<reference evidence="7" key="1">
    <citation type="submission" date="2018-11" db="EMBL/GenBank/DDBJ databases">
        <authorList>
            <consortium name="Pathogen Informatics"/>
        </authorList>
    </citation>
    <scope>NUCLEOTIDE SEQUENCE [LARGE SCALE GENOMIC DNA]</scope>
</reference>
<dbReference type="Gene3D" id="3.30.70.330">
    <property type="match status" value="1"/>
</dbReference>
<evidence type="ECO:0000256" key="4">
    <source>
        <dbReference type="ARBA" id="ARBA00022884"/>
    </source>
</evidence>
<dbReference type="GO" id="GO:0005686">
    <property type="term" value="C:U2 snRNP"/>
    <property type="evidence" value="ECO:0007669"/>
    <property type="project" value="TreeGrafter"/>
</dbReference>
<gene>
    <name evidence="7" type="ORF">HPBE_LOCUS21799</name>
</gene>
<dbReference type="InterPro" id="IPR000504">
    <property type="entry name" value="RRM_dom"/>
</dbReference>
<dbReference type="Pfam" id="PF00076">
    <property type="entry name" value="RRM_1"/>
    <property type="match status" value="1"/>
</dbReference>
<accession>A0A3P8BQN0</accession>
<dbReference type="GO" id="GO:0005684">
    <property type="term" value="C:U2-type spliceosomal complex"/>
    <property type="evidence" value="ECO:0007669"/>
    <property type="project" value="TreeGrafter"/>
</dbReference>
<keyword evidence="5" id="KW-0508">mRNA splicing</keyword>
<evidence type="ECO:0000313" key="7">
    <source>
        <dbReference type="EMBL" id="VDP28142.1"/>
    </source>
</evidence>
<dbReference type="OrthoDB" id="5863515at2759"/>
<dbReference type="GO" id="GO:0003723">
    <property type="term" value="F:RNA binding"/>
    <property type="evidence" value="ECO:0007669"/>
    <property type="project" value="UniProtKB-KW"/>
</dbReference>
<keyword evidence="2" id="KW-0507">mRNA processing</keyword>
<dbReference type="PANTHER" id="PTHR15608">
    <property type="entry name" value="SPLICING FACTOR U2AF-ASSOCIATED PROTEIN 2"/>
    <property type="match status" value="1"/>
</dbReference>
<keyword evidence="3" id="KW-0677">Repeat</keyword>
<evidence type="ECO:0000259" key="6">
    <source>
        <dbReference type="Pfam" id="PF00076"/>
    </source>
</evidence>
<evidence type="ECO:0000256" key="5">
    <source>
        <dbReference type="ARBA" id="ARBA00023187"/>
    </source>
</evidence>
<comment type="similarity">
    <text evidence="1">Belongs to the HTATSF1 family.</text>
</comment>
<dbReference type="EMBL" id="UZAH01033343">
    <property type="protein sequence ID" value="VDP28142.1"/>
    <property type="molecule type" value="Genomic_DNA"/>
</dbReference>
<dbReference type="AlphaFoldDB" id="A0A3P8BQN0"/>